<dbReference type="SUPFAM" id="SSF46689">
    <property type="entry name" value="Homeodomain-like"/>
    <property type="match status" value="1"/>
</dbReference>
<sequence>MTEPTHHVHPAITQVPSHRPRQPRATITKAKILEAAARAFAYDGYAATSLNDLIVASSSTKGAIYFHFDSNARFSRSAFC</sequence>
<dbReference type="InterPro" id="IPR009057">
    <property type="entry name" value="Homeodomain-like_sf"/>
</dbReference>
<dbReference type="InterPro" id="IPR050109">
    <property type="entry name" value="HTH-type_TetR-like_transc_reg"/>
</dbReference>
<name>A0ABU4C5E2_RHOGO</name>
<keyword evidence="1" id="KW-0805">Transcription regulation</keyword>
<evidence type="ECO:0000313" key="7">
    <source>
        <dbReference type="EMBL" id="MDV6271737.1"/>
    </source>
</evidence>
<accession>A0ABU4C5E2</accession>
<comment type="caution">
    <text evidence="7">The sequence shown here is derived from an EMBL/GenBank/DDBJ whole genome shotgun (WGS) entry which is preliminary data.</text>
</comment>
<dbReference type="InterPro" id="IPR001647">
    <property type="entry name" value="HTH_TetR"/>
</dbReference>
<evidence type="ECO:0000313" key="8">
    <source>
        <dbReference type="Proteomes" id="UP001185927"/>
    </source>
</evidence>
<gene>
    <name evidence="7" type="ORF">R3Q16_34695</name>
</gene>
<dbReference type="RefSeq" id="WP_317546393.1">
    <property type="nucleotide sequence ID" value="NZ_JAWLKB010000074.1"/>
</dbReference>
<protein>
    <submittedName>
        <fullName evidence="7">TetR family transcriptional regulator</fullName>
    </submittedName>
</protein>
<evidence type="ECO:0000256" key="2">
    <source>
        <dbReference type="ARBA" id="ARBA00023125"/>
    </source>
</evidence>
<keyword evidence="2 4" id="KW-0238">DNA-binding</keyword>
<evidence type="ECO:0000256" key="4">
    <source>
        <dbReference type="PROSITE-ProRule" id="PRU00335"/>
    </source>
</evidence>
<dbReference type="PANTHER" id="PTHR30055:SF234">
    <property type="entry name" value="HTH-TYPE TRANSCRIPTIONAL REGULATOR BETI"/>
    <property type="match status" value="1"/>
</dbReference>
<evidence type="ECO:0000259" key="6">
    <source>
        <dbReference type="PROSITE" id="PS50977"/>
    </source>
</evidence>
<feature type="region of interest" description="Disordered" evidence="5">
    <location>
        <begin position="1"/>
        <end position="22"/>
    </location>
</feature>
<dbReference type="PANTHER" id="PTHR30055">
    <property type="entry name" value="HTH-TYPE TRANSCRIPTIONAL REGULATOR RUTR"/>
    <property type="match status" value="1"/>
</dbReference>
<keyword evidence="3" id="KW-0804">Transcription</keyword>
<evidence type="ECO:0000256" key="1">
    <source>
        <dbReference type="ARBA" id="ARBA00023015"/>
    </source>
</evidence>
<dbReference type="EMBL" id="JAWLKB010000074">
    <property type="protein sequence ID" value="MDV6271737.1"/>
    <property type="molecule type" value="Genomic_DNA"/>
</dbReference>
<evidence type="ECO:0000256" key="5">
    <source>
        <dbReference type="SAM" id="MobiDB-lite"/>
    </source>
</evidence>
<organism evidence="7 8">
    <name type="scientific">Rhodococcus globerulus</name>
    <dbReference type="NCBI Taxonomy" id="33008"/>
    <lineage>
        <taxon>Bacteria</taxon>
        <taxon>Bacillati</taxon>
        <taxon>Actinomycetota</taxon>
        <taxon>Actinomycetes</taxon>
        <taxon>Mycobacteriales</taxon>
        <taxon>Nocardiaceae</taxon>
        <taxon>Rhodococcus</taxon>
    </lineage>
</organism>
<feature type="DNA-binding region" description="H-T-H motif" evidence="4">
    <location>
        <begin position="49"/>
        <end position="68"/>
    </location>
</feature>
<evidence type="ECO:0000256" key="3">
    <source>
        <dbReference type="ARBA" id="ARBA00023163"/>
    </source>
</evidence>
<dbReference type="PROSITE" id="PS50977">
    <property type="entry name" value="HTH_TETR_2"/>
    <property type="match status" value="1"/>
</dbReference>
<dbReference type="Gene3D" id="1.10.357.10">
    <property type="entry name" value="Tetracycline Repressor, domain 2"/>
    <property type="match status" value="1"/>
</dbReference>
<feature type="domain" description="HTH tetR-type" evidence="6">
    <location>
        <begin position="26"/>
        <end position="80"/>
    </location>
</feature>
<reference evidence="7 8" key="1">
    <citation type="submission" date="2023-10" db="EMBL/GenBank/DDBJ databases">
        <title>Development of a sustainable strategy for remediation of hydrocarbon-contaminated territories based on the waste exchange concept.</title>
        <authorList>
            <person name="Krivoruchko A."/>
        </authorList>
    </citation>
    <scope>NUCLEOTIDE SEQUENCE [LARGE SCALE GENOMIC DNA]</scope>
    <source>
        <strain evidence="7 8">IEGM 1203</strain>
    </source>
</reference>
<dbReference type="Proteomes" id="UP001185927">
    <property type="component" value="Unassembled WGS sequence"/>
</dbReference>
<dbReference type="Pfam" id="PF00440">
    <property type="entry name" value="TetR_N"/>
    <property type="match status" value="1"/>
</dbReference>
<keyword evidence="8" id="KW-1185">Reference proteome</keyword>
<proteinExistence type="predicted"/>